<protein>
    <submittedName>
        <fullName evidence="1">Uncharacterized protein</fullName>
    </submittedName>
</protein>
<reference evidence="1 2" key="1">
    <citation type="submission" date="2024-09" db="EMBL/GenBank/DDBJ databases">
        <title>Description of Labrys sedimenti sp. nov., isolated from a diclofenac-degrading enrichment culture, and genome-based reclassification of Labrys portucalensis as a later heterotypic synonym of Labrys neptuniae.</title>
        <authorList>
            <person name="Tancsics A."/>
            <person name="Csepanyi A."/>
        </authorList>
    </citation>
    <scope>NUCLEOTIDE SEQUENCE [LARGE SCALE GENOMIC DNA]</scope>
    <source>
        <strain evidence="1 2">LMG 23412</strain>
    </source>
</reference>
<dbReference type="EMBL" id="JBHGPK010000011">
    <property type="protein sequence ID" value="MFC2252460.1"/>
    <property type="molecule type" value="Genomic_DNA"/>
</dbReference>
<accession>A0ABV6ZJU5</accession>
<proteinExistence type="predicted"/>
<dbReference type="RefSeq" id="WP_394313060.1">
    <property type="nucleotide sequence ID" value="NZ_JBHGPK010000011.1"/>
</dbReference>
<organism evidence="1 2">
    <name type="scientific">Labrys neptuniae</name>
    <dbReference type="NCBI Taxonomy" id="376174"/>
    <lineage>
        <taxon>Bacteria</taxon>
        <taxon>Pseudomonadati</taxon>
        <taxon>Pseudomonadota</taxon>
        <taxon>Alphaproteobacteria</taxon>
        <taxon>Hyphomicrobiales</taxon>
        <taxon>Xanthobacteraceae</taxon>
        <taxon>Labrys</taxon>
    </lineage>
</organism>
<gene>
    <name evidence="1" type="ORF">ACETRX_22685</name>
</gene>
<dbReference type="Proteomes" id="UP001595190">
    <property type="component" value="Unassembled WGS sequence"/>
</dbReference>
<sequence length="48" mass="5000">MAHLVLGEGDGVAQMVGMPANLPAASQMAEQSTFPAFGSFRHPLARDS</sequence>
<name>A0ABV6ZJU5_9HYPH</name>
<evidence type="ECO:0000313" key="2">
    <source>
        <dbReference type="Proteomes" id="UP001595190"/>
    </source>
</evidence>
<comment type="caution">
    <text evidence="1">The sequence shown here is derived from an EMBL/GenBank/DDBJ whole genome shotgun (WGS) entry which is preliminary data.</text>
</comment>
<evidence type="ECO:0000313" key="1">
    <source>
        <dbReference type="EMBL" id="MFC2252460.1"/>
    </source>
</evidence>